<proteinExistence type="predicted"/>
<dbReference type="Proteomes" id="UP001319104">
    <property type="component" value="Unassembled WGS sequence"/>
</dbReference>
<reference evidence="1 2" key="1">
    <citation type="submission" date="2021-05" db="EMBL/GenBank/DDBJ databases">
        <authorList>
            <person name="Zhang Z.D."/>
            <person name="Osman G."/>
        </authorList>
    </citation>
    <scope>NUCLEOTIDE SEQUENCE [LARGE SCALE GENOMIC DNA]</scope>
    <source>
        <strain evidence="1 2">KCTC 32217</strain>
    </source>
</reference>
<sequence>MDKRQKAEKEINHLHDLMDEVDNLKRENHINWKEKAGELSSQTRLFQIEYSRDSDINIKDFVQQALNLEVRVQKFRQELI</sequence>
<organism evidence="1 2">
    <name type="scientific">Litoribacter ruber</name>
    <dbReference type="NCBI Taxonomy" id="702568"/>
    <lineage>
        <taxon>Bacteria</taxon>
        <taxon>Pseudomonadati</taxon>
        <taxon>Bacteroidota</taxon>
        <taxon>Cytophagia</taxon>
        <taxon>Cytophagales</taxon>
        <taxon>Cyclobacteriaceae</taxon>
        <taxon>Litoribacter</taxon>
    </lineage>
</organism>
<keyword evidence="2" id="KW-1185">Reference proteome</keyword>
<protein>
    <submittedName>
        <fullName evidence="1">Uncharacterized protein</fullName>
    </submittedName>
</protein>
<dbReference type="RefSeq" id="WP_213946580.1">
    <property type="nucleotide sequence ID" value="NZ_JAHCMY010000017.1"/>
</dbReference>
<accession>A0AAP2CJ74</accession>
<dbReference type="EMBL" id="JAHCMY010000017">
    <property type="protein sequence ID" value="MBS9525723.1"/>
    <property type="molecule type" value="Genomic_DNA"/>
</dbReference>
<dbReference type="AlphaFoldDB" id="A0AAP2CJ74"/>
<gene>
    <name evidence="1" type="ORF">KI659_17015</name>
</gene>
<evidence type="ECO:0000313" key="2">
    <source>
        <dbReference type="Proteomes" id="UP001319104"/>
    </source>
</evidence>
<comment type="caution">
    <text evidence="1">The sequence shown here is derived from an EMBL/GenBank/DDBJ whole genome shotgun (WGS) entry which is preliminary data.</text>
</comment>
<name>A0AAP2CJ74_9BACT</name>
<evidence type="ECO:0000313" key="1">
    <source>
        <dbReference type="EMBL" id="MBS9525723.1"/>
    </source>
</evidence>